<keyword evidence="3 6" id="KW-0812">Transmembrane</keyword>
<dbReference type="Pfam" id="PF01943">
    <property type="entry name" value="Polysacc_synt"/>
    <property type="match status" value="1"/>
</dbReference>
<feature type="transmembrane region" description="Helical" evidence="6">
    <location>
        <begin position="44"/>
        <end position="64"/>
    </location>
</feature>
<gene>
    <name evidence="7" type="ORF">LMS43_02390</name>
</gene>
<dbReference type="Proteomes" id="UP001168613">
    <property type="component" value="Unassembled WGS sequence"/>
</dbReference>
<evidence type="ECO:0000256" key="3">
    <source>
        <dbReference type="ARBA" id="ARBA00022692"/>
    </source>
</evidence>
<keyword evidence="4 6" id="KW-1133">Transmembrane helix</keyword>
<evidence type="ECO:0000256" key="2">
    <source>
        <dbReference type="ARBA" id="ARBA00022475"/>
    </source>
</evidence>
<evidence type="ECO:0000256" key="1">
    <source>
        <dbReference type="ARBA" id="ARBA00004651"/>
    </source>
</evidence>
<feature type="transmembrane region" description="Helical" evidence="6">
    <location>
        <begin position="95"/>
        <end position="113"/>
    </location>
</feature>
<dbReference type="RefSeq" id="WP_266122535.1">
    <property type="nucleotide sequence ID" value="NZ_JAJHNU010000001.1"/>
</dbReference>
<organism evidence="7 8">
    <name type="scientific">Alcaligenes endophyticus</name>
    <dbReference type="NCBI Taxonomy" id="1929088"/>
    <lineage>
        <taxon>Bacteria</taxon>
        <taxon>Pseudomonadati</taxon>
        <taxon>Pseudomonadota</taxon>
        <taxon>Betaproteobacteria</taxon>
        <taxon>Burkholderiales</taxon>
        <taxon>Alcaligenaceae</taxon>
        <taxon>Alcaligenes</taxon>
    </lineage>
</organism>
<dbReference type="InterPro" id="IPR002797">
    <property type="entry name" value="Polysacc_synth"/>
</dbReference>
<feature type="transmembrane region" description="Helical" evidence="6">
    <location>
        <begin position="187"/>
        <end position="207"/>
    </location>
</feature>
<feature type="transmembrane region" description="Helical" evidence="6">
    <location>
        <begin position="313"/>
        <end position="337"/>
    </location>
</feature>
<accession>A0ABT8EFT4</accession>
<feature type="transmembrane region" description="Helical" evidence="6">
    <location>
        <begin position="125"/>
        <end position="147"/>
    </location>
</feature>
<protein>
    <submittedName>
        <fullName evidence="7">Oligosaccharide flippase family protein</fullName>
    </submittedName>
</protein>
<evidence type="ECO:0000256" key="4">
    <source>
        <dbReference type="ARBA" id="ARBA00022989"/>
    </source>
</evidence>
<dbReference type="PANTHER" id="PTHR30250">
    <property type="entry name" value="PST FAMILY PREDICTED COLANIC ACID TRANSPORTER"/>
    <property type="match status" value="1"/>
</dbReference>
<comment type="subcellular location">
    <subcellularLocation>
        <location evidence="1">Cell membrane</location>
        <topology evidence="1">Multi-pass membrane protein</topology>
    </subcellularLocation>
</comment>
<keyword evidence="2" id="KW-1003">Cell membrane</keyword>
<feature type="transmembrane region" description="Helical" evidence="6">
    <location>
        <begin position="439"/>
        <end position="459"/>
    </location>
</feature>
<dbReference type="InterPro" id="IPR050833">
    <property type="entry name" value="Poly_Biosynth_Transport"/>
</dbReference>
<reference evidence="7" key="1">
    <citation type="submission" date="2021-11" db="EMBL/GenBank/DDBJ databases">
        <title>Draft genome sequence of Alcaligenes endophyticus type strain CCUG 75668T.</title>
        <authorList>
            <person name="Salva-Serra F."/>
            <person name="Duran R.E."/>
            <person name="Seeger M."/>
            <person name="Moore E.R.B."/>
            <person name="Jaen-Luchoro D."/>
        </authorList>
    </citation>
    <scope>NUCLEOTIDE SEQUENCE</scope>
    <source>
        <strain evidence="7">CCUG 75668</strain>
    </source>
</reference>
<feature type="transmembrane region" description="Helical" evidence="6">
    <location>
        <begin position="343"/>
        <end position="364"/>
    </location>
</feature>
<feature type="transmembrane region" description="Helical" evidence="6">
    <location>
        <begin position="16"/>
        <end position="38"/>
    </location>
</feature>
<comment type="caution">
    <text evidence="7">The sequence shown here is derived from an EMBL/GenBank/DDBJ whole genome shotgun (WGS) entry which is preliminary data.</text>
</comment>
<evidence type="ECO:0000256" key="6">
    <source>
        <dbReference type="SAM" id="Phobius"/>
    </source>
</evidence>
<keyword evidence="8" id="KW-1185">Reference proteome</keyword>
<keyword evidence="5 6" id="KW-0472">Membrane</keyword>
<feature type="transmembrane region" description="Helical" evidence="6">
    <location>
        <begin position="465"/>
        <end position="486"/>
    </location>
</feature>
<evidence type="ECO:0000256" key="5">
    <source>
        <dbReference type="ARBA" id="ARBA00023136"/>
    </source>
</evidence>
<dbReference type="EMBL" id="JAJHNU010000001">
    <property type="protein sequence ID" value="MDN4120131.1"/>
    <property type="molecule type" value="Genomic_DNA"/>
</dbReference>
<evidence type="ECO:0000313" key="7">
    <source>
        <dbReference type="EMBL" id="MDN4120131.1"/>
    </source>
</evidence>
<dbReference type="PANTHER" id="PTHR30250:SF26">
    <property type="entry name" value="PSMA PROTEIN"/>
    <property type="match status" value="1"/>
</dbReference>
<proteinExistence type="predicted"/>
<feature type="transmembrane region" description="Helical" evidence="6">
    <location>
        <begin position="409"/>
        <end position="432"/>
    </location>
</feature>
<name>A0ABT8EFT4_9BURK</name>
<evidence type="ECO:0000313" key="8">
    <source>
        <dbReference type="Proteomes" id="UP001168613"/>
    </source>
</evidence>
<feature type="transmembrane region" description="Helical" evidence="6">
    <location>
        <begin position="159"/>
        <end position="181"/>
    </location>
</feature>
<feature type="transmembrane region" description="Helical" evidence="6">
    <location>
        <begin position="376"/>
        <end position="397"/>
    </location>
</feature>
<sequence>MLNTNHKRILRNTGILYLRMLLAMGVGLYTSRVLLQVLGVDDFGIYYVVVGFVALLGFMQGAMVSATQRYFAFDLGEHQGSNLCNLFNTSLQIHALLAIAILLLAETLGYWFVSTQLTIPADRLQAALIAYHLSVIAFMVSVMTVPLSAILMAHERMDLFSMLSMADILLKLIAVLVLPFLSYDKLITYAALLLIISLSNLLAHYIITKVVFPAVRLQWRWHKTDFHNMLGFTAWNTCGNLAATLAEQGNNVLLNVFFGPAVNAGRSIATQANGALNQFVTNVQAAVNPQIIKSYASDNKADMHQFVLKSAKYNFFILLILAMPVLMNTETILNIWLQHPPPYAVIFLQLAIISSLIHSLSGPLMTAAQATGQIRIYHTVVGGILLLNVPMNYFLLLNGLPPETVLMTAIALATLALAARLKIITALIHLPISSFLNSVLRPVVAVTLTTSIIANLVTINTNTTISTLAINTLSVTLVCIIVIWYLGLAEKEKKNIYHILKLVKTRIF</sequence>